<feature type="region of interest" description="Disordered" evidence="4">
    <location>
        <begin position="1"/>
        <end position="22"/>
    </location>
</feature>
<dbReference type="EMBL" id="ML119663">
    <property type="protein sequence ID" value="RPA83720.1"/>
    <property type="molecule type" value="Genomic_DNA"/>
</dbReference>
<evidence type="ECO:0000256" key="1">
    <source>
        <dbReference type="ARBA" id="ARBA00002355"/>
    </source>
</evidence>
<reference evidence="6 7" key="1">
    <citation type="journal article" date="2018" name="Nat. Ecol. Evol.">
        <title>Pezizomycetes genomes reveal the molecular basis of ectomycorrhizal truffle lifestyle.</title>
        <authorList>
            <person name="Murat C."/>
            <person name="Payen T."/>
            <person name="Noel B."/>
            <person name="Kuo A."/>
            <person name="Morin E."/>
            <person name="Chen J."/>
            <person name="Kohler A."/>
            <person name="Krizsan K."/>
            <person name="Balestrini R."/>
            <person name="Da Silva C."/>
            <person name="Montanini B."/>
            <person name="Hainaut M."/>
            <person name="Levati E."/>
            <person name="Barry K.W."/>
            <person name="Belfiori B."/>
            <person name="Cichocki N."/>
            <person name="Clum A."/>
            <person name="Dockter R.B."/>
            <person name="Fauchery L."/>
            <person name="Guy J."/>
            <person name="Iotti M."/>
            <person name="Le Tacon F."/>
            <person name="Lindquist E.A."/>
            <person name="Lipzen A."/>
            <person name="Malagnac F."/>
            <person name="Mello A."/>
            <person name="Molinier V."/>
            <person name="Miyauchi S."/>
            <person name="Poulain J."/>
            <person name="Riccioni C."/>
            <person name="Rubini A."/>
            <person name="Sitrit Y."/>
            <person name="Splivallo R."/>
            <person name="Traeger S."/>
            <person name="Wang M."/>
            <person name="Zifcakova L."/>
            <person name="Wipf D."/>
            <person name="Zambonelli A."/>
            <person name="Paolocci F."/>
            <person name="Nowrousian M."/>
            <person name="Ottonello S."/>
            <person name="Baldrian P."/>
            <person name="Spatafora J.W."/>
            <person name="Henrissat B."/>
            <person name="Nagy L.G."/>
            <person name="Aury J.M."/>
            <person name="Wincker P."/>
            <person name="Grigoriev I.V."/>
            <person name="Bonfante P."/>
            <person name="Martin F.M."/>
        </authorList>
    </citation>
    <scope>NUCLEOTIDE SEQUENCE [LARGE SCALE GENOMIC DNA]</scope>
    <source>
        <strain evidence="6 7">RN42</strain>
    </source>
</reference>
<dbReference type="InterPro" id="IPR016024">
    <property type="entry name" value="ARM-type_fold"/>
</dbReference>
<dbReference type="Proteomes" id="UP000275078">
    <property type="component" value="Unassembled WGS sequence"/>
</dbReference>
<evidence type="ECO:0000313" key="7">
    <source>
        <dbReference type="Proteomes" id="UP000275078"/>
    </source>
</evidence>
<proteinExistence type="predicted"/>
<organism evidence="6 7">
    <name type="scientific">Ascobolus immersus RN42</name>
    <dbReference type="NCBI Taxonomy" id="1160509"/>
    <lineage>
        <taxon>Eukaryota</taxon>
        <taxon>Fungi</taxon>
        <taxon>Dikarya</taxon>
        <taxon>Ascomycota</taxon>
        <taxon>Pezizomycotina</taxon>
        <taxon>Pezizomycetes</taxon>
        <taxon>Pezizales</taxon>
        <taxon>Ascobolaceae</taxon>
        <taxon>Ascobolus</taxon>
    </lineage>
</organism>
<feature type="compositionally biased region" description="Basic residues" evidence="4">
    <location>
        <begin position="1"/>
        <end position="14"/>
    </location>
</feature>
<name>A0A3N4IHV2_ASCIM</name>
<evidence type="ECO:0000313" key="6">
    <source>
        <dbReference type="EMBL" id="RPA83720.1"/>
    </source>
</evidence>
<gene>
    <name evidence="6" type="ORF">BJ508DRAFT_374964</name>
</gene>
<evidence type="ECO:0000256" key="2">
    <source>
        <dbReference type="ARBA" id="ARBA00020467"/>
    </source>
</evidence>
<protein>
    <recommendedName>
        <fullName evidence="3">Pre-rRNA-processing protein IPI1</fullName>
    </recommendedName>
    <alternativeName>
        <fullName evidence="2">Pre-rRNA-processing protein ipi1</fullName>
    </alternativeName>
</protein>
<comment type="function">
    <text evidence="1">Component of the RIX1 complex required for processing of ITS2 sequences from 35S pre-rRNA.</text>
</comment>
<dbReference type="Pfam" id="PF12333">
    <property type="entry name" value="Ipi1_N"/>
    <property type="match status" value="1"/>
</dbReference>
<evidence type="ECO:0000259" key="5">
    <source>
        <dbReference type="Pfam" id="PF12333"/>
    </source>
</evidence>
<dbReference type="AlphaFoldDB" id="A0A3N4IHV2"/>
<evidence type="ECO:0000256" key="4">
    <source>
        <dbReference type="SAM" id="MobiDB-lite"/>
    </source>
</evidence>
<dbReference type="STRING" id="1160509.A0A3N4IHV2"/>
<dbReference type="InterPro" id="IPR024679">
    <property type="entry name" value="Ipi1_N"/>
</dbReference>
<sequence>MTNSLKKKKARKASKKDAAFGKGKATITTSTAFKSKSIVLPNQSLDPKKESVQILSNISLLRHHSSSNRKTALHHLLTAFQRSQKPNSNAHPFPPSQFFPSIAPLIVDSDQGIRKQLYSILEDFPHLIPSQAKIILLYIYSAASHIQADVRRDSTKFLKLLLEICPTTVISGPGWEKSLRVILNVMGWKQPDQATRAIPDYTVSDPTINLPALFLLLEEGLEASHANARDAVPEHQKHLLDPPDPGVFDYLNLFGDLDVKGSIPNDQPARVRWLVKGNPEILKTMRKGCKSAKKASGDQVRWAGKIEGLLDRFCEIKEEEEERFVRFKRVHTTPRDMVMTMCW</sequence>
<evidence type="ECO:0000256" key="3">
    <source>
        <dbReference type="ARBA" id="ARBA00021642"/>
    </source>
</evidence>
<feature type="domain" description="Pre-rRNA-processing protein Ipi1 N-terminal" evidence="5">
    <location>
        <begin position="130"/>
        <end position="193"/>
    </location>
</feature>
<accession>A0A3N4IHV2</accession>
<keyword evidence="7" id="KW-1185">Reference proteome</keyword>
<dbReference type="SUPFAM" id="SSF48371">
    <property type="entry name" value="ARM repeat"/>
    <property type="match status" value="1"/>
</dbReference>
<dbReference type="OrthoDB" id="361362at2759"/>